<comment type="caution">
    <text evidence="2">The sequence shown here is derived from an EMBL/GenBank/DDBJ whole genome shotgun (WGS) entry which is preliminary data.</text>
</comment>
<accession>A0AAI8VH79</accession>
<organism evidence="2 3">
    <name type="scientific">Anthostomella pinea</name>
    <dbReference type="NCBI Taxonomy" id="933095"/>
    <lineage>
        <taxon>Eukaryota</taxon>
        <taxon>Fungi</taxon>
        <taxon>Dikarya</taxon>
        <taxon>Ascomycota</taxon>
        <taxon>Pezizomycotina</taxon>
        <taxon>Sordariomycetes</taxon>
        <taxon>Xylariomycetidae</taxon>
        <taxon>Xylariales</taxon>
        <taxon>Xylariaceae</taxon>
        <taxon>Anthostomella</taxon>
    </lineage>
</organism>
<dbReference type="EMBL" id="CAUWAG010000006">
    <property type="protein sequence ID" value="CAJ2504596.1"/>
    <property type="molecule type" value="Genomic_DNA"/>
</dbReference>
<keyword evidence="1" id="KW-0472">Membrane</keyword>
<name>A0AAI8VH79_9PEZI</name>
<dbReference type="AlphaFoldDB" id="A0AAI8VH79"/>
<dbReference type="Pfam" id="PF14087">
    <property type="entry name" value="DUF4267"/>
    <property type="match status" value="1"/>
</dbReference>
<dbReference type="InterPro" id="IPR025363">
    <property type="entry name" value="DUF4267"/>
</dbReference>
<feature type="transmembrane region" description="Helical" evidence="1">
    <location>
        <begin position="6"/>
        <end position="27"/>
    </location>
</feature>
<keyword evidence="1" id="KW-0812">Transmembrane</keyword>
<evidence type="ECO:0000313" key="2">
    <source>
        <dbReference type="EMBL" id="CAJ2504596.1"/>
    </source>
</evidence>
<gene>
    <name evidence="2" type="ORF">KHLLAP_LOCUS5064</name>
</gene>
<sequence length="127" mass="13810">MAQTPYYRHGALAIGVIPVLLSVNAIFRPEAALNLAAFPVPAEPSARKLTRSLMRFYGTRNVAIGFMSLLVWHTGDDRLLGLSLLPGVFICVVDGIMSKLQIGGGEWNHWSLAPVIIGIAGKLLRWS</sequence>
<keyword evidence="3" id="KW-1185">Reference proteome</keyword>
<feature type="transmembrane region" description="Helical" evidence="1">
    <location>
        <begin position="57"/>
        <end position="73"/>
    </location>
</feature>
<evidence type="ECO:0000313" key="3">
    <source>
        <dbReference type="Proteomes" id="UP001295740"/>
    </source>
</evidence>
<dbReference type="Proteomes" id="UP001295740">
    <property type="component" value="Unassembled WGS sequence"/>
</dbReference>
<evidence type="ECO:0000256" key="1">
    <source>
        <dbReference type="SAM" id="Phobius"/>
    </source>
</evidence>
<proteinExistence type="predicted"/>
<protein>
    <submittedName>
        <fullName evidence="2">Uu.00g119900.m01.CDS01</fullName>
    </submittedName>
</protein>
<keyword evidence="1" id="KW-1133">Transmembrane helix</keyword>
<reference evidence="2" key="1">
    <citation type="submission" date="2023-10" db="EMBL/GenBank/DDBJ databases">
        <authorList>
            <person name="Hackl T."/>
        </authorList>
    </citation>
    <scope>NUCLEOTIDE SEQUENCE</scope>
</reference>